<accession>A0A0C6P540</accession>
<evidence type="ECO:0000256" key="1">
    <source>
        <dbReference type="ARBA" id="ARBA00022491"/>
    </source>
</evidence>
<dbReference type="Pfam" id="PF13508">
    <property type="entry name" value="Acetyltransf_7"/>
    <property type="match status" value="1"/>
</dbReference>
<keyword evidence="2" id="KW-1277">Toxin-antitoxin system</keyword>
<gene>
    <name evidence="7" type="ORF">BN112_3031</name>
</gene>
<dbReference type="RefSeq" id="WP_003807613.1">
    <property type="nucleotide sequence ID" value="NC_019382.1"/>
</dbReference>
<feature type="domain" description="N-acetyltransferase" evidence="6">
    <location>
        <begin position="48"/>
        <end position="151"/>
    </location>
</feature>
<evidence type="ECO:0000313" key="7">
    <source>
        <dbReference type="EMBL" id="CCJ54948.1"/>
    </source>
</evidence>
<evidence type="ECO:0000259" key="6">
    <source>
        <dbReference type="Pfam" id="PF13508"/>
    </source>
</evidence>
<keyword evidence="1" id="KW-0678">Repressor</keyword>
<evidence type="ECO:0000256" key="5">
    <source>
        <dbReference type="ARBA" id="ARBA00049880"/>
    </source>
</evidence>
<protein>
    <submittedName>
        <fullName evidence="7">Acetyltransferase (GNAT) family protein</fullName>
    </submittedName>
</protein>
<dbReference type="SUPFAM" id="SSF55729">
    <property type="entry name" value="Acyl-CoA N-acyltransferases (Nat)"/>
    <property type="match status" value="1"/>
</dbReference>
<organism evidence="7 8">
    <name type="scientific">Bordetella bronchiseptica 253</name>
    <dbReference type="NCBI Taxonomy" id="568707"/>
    <lineage>
        <taxon>Bacteria</taxon>
        <taxon>Pseudomonadati</taxon>
        <taxon>Pseudomonadota</taxon>
        <taxon>Betaproteobacteria</taxon>
        <taxon>Burkholderiales</taxon>
        <taxon>Alcaligenaceae</taxon>
        <taxon>Bordetella</taxon>
    </lineage>
</organism>
<dbReference type="PANTHER" id="PTHR36449:SF1">
    <property type="entry name" value="ACETYLTRANSFERASE"/>
    <property type="match status" value="1"/>
</dbReference>
<dbReference type="OrthoDB" id="9799147at2"/>
<comment type="catalytic activity">
    <reaction evidence="5">
        <text>glycyl-tRNA(Gly) + acetyl-CoA = N-acetylglycyl-tRNA(Gly) + CoA + H(+)</text>
        <dbReference type="Rhea" id="RHEA:81867"/>
        <dbReference type="Rhea" id="RHEA-COMP:9683"/>
        <dbReference type="Rhea" id="RHEA-COMP:19766"/>
        <dbReference type="ChEBI" id="CHEBI:15378"/>
        <dbReference type="ChEBI" id="CHEBI:57287"/>
        <dbReference type="ChEBI" id="CHEBI:57288"/>
        <dbReference type="ChEBI" id="CHEBI:78522"/>
        <dbReference type="ChEBI" id="CHEBI:232036"/>
    </reaction>
</comment>
<evidence type="ECO:0000313" key="8">
    <source>
        <dbReference type="Proteomes" id="UP000007564"/>
    </source>
</evidence>
<dbReference type="InterPro" id="IPR016181">
    <property type="entry name" value="Acyl_CoA_acyltransferase"/>
</dbReference>
<keyword evidence="3 7" id="KW-0808">Transferase</keyword>
<reference evidence="7 8" key="1">
    <citation type="journal article" date="2012" name="BMC Genomics">
        <title>Comparative genomics of the classical Bordetella subspecies: the evolution and exchange of virulence-associated diversity amongst closely related pathogens.</title>
        <authorList>
            <person name="Park J."/>
            <person name="Zhang Y."/>
            <person name="Buboltz A.M."/>
            <person name="Zhang X."/>
            <person name="Schuster S.C."/>
            <person name="Ahuja U."/>
            <person name="Liu M."/>
            <person name="Miller J.F."/>
            <person name="Sebaihia M."/>
            <person name="Bentley S.D."/>
            <person name="Parkhill J."/>
            <person name="Harvill E.T."/>
        </authorList>
    </citation>
    <scope>NUCLEOTIDE SEQUENCE [LARGE SCALE GENOMIC DNA]</scope>
    <source>
        <strain evidence="7 8">253</strain>
    </source>
</reference>
<sequence length="173" mass="19104">MTAVPLAWLVSAFDGKAHDRTAFSCGSPELDRYLREHASQDIKRDIARVFVAVRPATTTVCGYCSLSATSFQRDELPAEQARKLPRHPVPAVLLGRLAVDCDAQGSGLGEFLLMDAMHRTLLATQVMAVYAMVVDAKDASAAKFYRKYGFIALPNNAQRLFLPMETIRQLQES</sequence>
<evidence type="ECO:0000256" key="4">
    <source>
        <dbReference type="ARBA" id="ARBA00023315"/>
    </source>
</evidence>
<dbReference type="InterPro" id="IPR000182">
    <property type="entry name" value="GNAT_dom"/>
</dbReference>
<evidence type="ECO:0000256" key="3">
    <source>
        <dbReference type="ARBA" id="ARBA00022679"/>
    </source>
</evidence>
<dbReference type="GO" id="GO:0016747">
    <property type="term" value="F:acyltransferase activity, transferring groups other than amino-acyl groups"/>
    <property type="evidence" value="ECO:0007669"/>
    <property type="project" value="InterPro"/>
</dbReference>
<dbReference type="Proteomes" id="UP000007564">
    <property type="component" value="Chromosome"/>
</dbReference>
<dbReference type="AlphaFoldDB" id="A0A0C6P540"/>
<dbReference type="PANTHER" id="PTHR36449">
    <property type="entry name" value="ACETYLTRANSFERASE-RELATED"/>
    <property type="match status" value="1"/>
</dbReference>
<keyword evidence="4" id="KW-0012">Acyltransferase</keyword>
<name>A0A0C6P540_BORBO</name>
<evidence type="ECO:0000256" key="2">
    <source>
        <dbReference type="ARBA" id="ARBA00022649"/>
    </source>
</evidence>
<dbReference type="KEGG" id="bbh:BN112_3031"/>
<proteinExistence type="predicted"/>
<dbReference type="HOGENOM" id="CLU_101288_3_0_4"/>
<dbReference type="EMBL" id="HE965806">
    <property type="protein sequence ID" value="CCJ54948.1"/>
    <property type="molecule type" value="Genomic_DNA"/>
</dbReference>
<dbReference type="Gene3D" id="3.40.630.30">
    <property type="match status" value="1"/>
</dbReference>